<sequence>MLKRSQFKSEEAFIKVDFTSSLGHVGVPEDFGAQNSEEVVRVSTVVQNVRDDFHLRGRVSTVLNCACDRCLDEFPFQSRGEFEIWLATREDLVPMIDGPDDTRADEAVEKVTDDILAVDLTPHVYDAIMLSVPIKKLCREDCPGLWDRVDPEPEFEVPVPIESTDSPQEQLRKLKEALERGKKKKGRF</sequence>
<dbReference type="OrthoDB" id="10596818at2759"/>
<dbReference type="InterPro" id="IPR003772">
    <property type="entry name" value="YceD"/>
</dbReference>
<dbReference type="EMBL" id="VRMN01000004">
    <property type="protein sequence ID" value="KAA8494949.1"/>
    <property type="molecule type" value="Genomic_DNA"/>
</dbReference>
<dbReference type="AlphaFoldDB" id="A0A5J4YTW7"/>
<evidence type="ECO:0008006" key="3">
    <source>
        <dbReference type="Google" id="ProtNLM"/>
    </source>
</evidence>
<proteinExistence type="predicted"/>
<keyword evidence="2" id="KW-1185">Reference proteome</keyword>
<comment type="caution">
    <text evidence="1">The sequence shown here is derived from an EMBL/GenBank/DDBJ whole genome shotgun (WGS) entry which is preliminary data.</text>
</comment>
<evidence type="ECO:0000313" key="1">
    <source>
        <dbReference type="EMBL" id="KAA8494949.1"/>
    </source>
</evidence>
<organism evidence="1 2">
    <name type="scientific">Porphyridium purpureum</name>
    <name type="common">Red alga</name>
    <name type="synonym">Porphyridium cruentum</name>
    <dbReference type="NCBI Taxonomy" id="35688"/>
    <lineage>
        <taxon>Eukaryota</taxon>
        <taxon>Rhodophyta</taxon>
        <taxon>Bangiophyceae</taxon>
        <taxon>Porphyridiales</taxon>
        <taxon>Porphyridiaceae</taxon>
        <taxon>Porphyridium</taxon>
    </lineage>
</organism>
<name>A0A5J4YTW7_PORPP</name>
<protein>
    <recommendedName>
        <fullName evidence="3">DUF177 domain-containing protein</fullName>
    </recommendedName>
</protein>
<dbReference type="Pfam" id="PF02620">
    <property type="entry name" value="YceD"/>
    <property type="match status" value="1"/>
</dbReference>
<accession>A0A5J4YTW7</accession>
<dbReference type="Proteomes" id="UP000324585">
    <property type="component" value="Unassembled WGS sequence"/>
</dbReference>
<evidence type="ECO:0000313" key="2">
    <source>
        <dbReference type="Proteomes" id="UP000324585"/>
    </source>
</evidence>
<gene>
    <name evidence="1" type="ORF">FVE85_3190</name>
</gene>
<reference evidence="2" key="1">
    <citation type="journal article" date="2019" name="Nat. Commun.">
        <title>Expansion of phycobilisome linker gene families in mesophilic red algae.</title>
        <authorList>
            <person name="Lee J."/>
            <person name="Kim D."/>
            <person name="Bhattacharya D."/>
            <person name="Yoon H.S."/>
        </authorList>
    </citation>
    <scope>NUCLEOTIDE SEQUENCE [LARGE SCALE GENOMIC DNA]</scope>
    <source>
        <strain evidence="2">CCMP 1328</strain>
    </source>
</reference>